<sequence>MKFAKLHGLITVLDVVIPHTEVRWINKVQKG</sequence>
<reference evidence="1" key="1">
    <citation type="journal article" date="2014" name="Front. Microbiol.">
        <title>High frequency of phylogenetically diverse reductive dehalogenase-homologous genes in deep subseafloor sedimentary metagenomes.</title>
        <authorList>
            <person name="Kawai M."/>
            <person name="Futagami T."/>
            <person name="Toyoda A."/>
            <person name="Takaki Y."/>
            <person name="Nishi S."/>
            <person name="Hori S."/>
            <person name="Arai W."/>
            <person name="Tsubouchi T."/>
            <person name="Morono Y."/>
            <person name="Uchiyama I."/>
            <person name="Ito T."/>
            <person name="Fujiyama A."/>
            <person name="Inagaki F."/>
            <person name="Takami H."/>
        </authorList>
    </citation>
    <scope>NUCLEOTIDE SEQUENCE</scope>
    <source>
        <strain evidence="1">Expedition CK06-06</strain>
    </source>
</reference>
<dbReference type="EMBL" id="BARV01026058">
    <property type="protein sequence ID" value="GAI36632.1"/>
    <property type="molecule type" value="Genomic_DNA"/>
</dbReference>
<proteinExistence type="predicted"/>
<gene>
    <name evidence="1" type="ORF">S06H3_42184</name>
</gene>
<protein>
    <submittedName>
        <fullName evidence="1">Uncharacterized protein</fullName>
    </submittedName>
</protein>
<evidence type="ECO:0000313" key="1">
    <source>
        <dbReference type="EMBL" id="GAI36632.1"/>
    </source>
</evidence>
<accession>X1MY44</accession>
<comment type="caution">
    <text evidence="1">The sequence shown here is derived from an EMBL/GenBank/DDBJ whole genome shotgun (WGS) entry which is preliminary data.</text>
</comment>
<feature type="non-terminal residue" evidence="1">
    <location>
        <position position="31"/>
    </location>
</feature>
<organism evidence="1">
    <name type="scientific">marine sediment metagenome</name>
    <dbReference type="NCBI Taxonomy" id="412755"/>
    <lineage>
        <taxon>unclassified sequences</taxon>
        <taxon>metagenomes</taxon>
        <taxon>ecological metagenomes</taxon>
    </lineage>
</organism>
<dbReference type="AlphaFoldDB" id="X1MY44"/>
<name>X1MY44_9ZZZZ</name>